<gene>
    <name evidence="2" type="ORF">BXYJ_LOCUS7393</name>
</gene>
<reference evidence="6" key="1">
    <citation type="submission" date="2016-11" db="UniProtKB">
        <authorList>
            <consortium name="WormBaseParasite"/>
        </authorList>
    </citation>
    <scope>IDENTIFICATION</scope>
</reference>
<dbReference type="Proteomes" id="UP000095284">
    <property type="component" value="Unplaced"/>
</dbReference>
<proteinExistence type="predicted"/>
<name>A0A1I7SQP8_BURXY</name>
<accession>A0A1I7SQP8</accession>
<evidence type="ECO:0000256" key="1">
    <source>
        <dbReference type="SAM" id="MobiDB-lite"/>
    </source>
</evidence>
<dbReference type="Proteomes" id="UP000659654">
    <property type="component" value="Unassembled WGS sequence"/>
</dbReference>
<feature type="compositionally biased region" description="Polar residues" evidence="1">
    <location>
        <begin position="1"/>
        <end position="17"/>
    </location>
</feature>
<keyword evidence="5" id="KW-1185">Reference proteome</keyword>
<dbReference type="EMBL" id="CAJFDI010000003">
    <property type="protein sequence ID" value="CAD5222425.1"/>
    <property type="molecule type" value="Genomic_DNA"/>
</dbReference>
<dbReference type="Proteomes" id="UP000582659">
    <property type="component" value="Unassembled WGS sequence"/>
</dbReference>
<dbReference type="EMBL" id="CAJFCV020000003">
    <property type="protein sequence ID" value="CAG9110209.1"/>
    <property type="molecule type" value="Genomic_DNA"/>
</dbReference>
<organism evidence="4 6">
    <name type="scientific">Bursaphelenchus xylophilus</name>
    <name type="common">Pinewood nematode worm</name>
    <name type="synonym">Aphelenchoides xylophilus</name>
    <dbReference type="NCBI Taxonomy" id="6326"/>
    <lineage>
        <taxon>Eukaryota</taxon>
        <taxon>Metazoa</taxon>
        <taxon>Ecdysozoa</taxon>
        <taxon>Nematoda</taxon>
        <taxon>Chromadorea</taxon>
        <taxon>Rhabditida</taxon>
        <taxon>Tylenchina</taxon>
        <taxon>Tylenchomorpha</taxon>
        <taxon>Aphelenchoidea</taxon>
        <taxon>Aphelenchoididae</taxon>
        <taxon>Bursaphelenchus</taxon>
    </lineage>
</organism>
<dbReference type="WBParaSite" id="BXY_1536100.1">
    <property type="protein sequence ID" value="BXY_1536100.1"/>
    <property type="gene ID" value="BXY_1536100"/>
</dbReference>
<sequence>MISSVVWVSSRGESAASTGKPRLRSRWTCGSRRDTRPHSTTVRGGGGESRLGTGRRLGGDRGKVQPDSQPQGQLEGAFAPKIGWQKSRLFRTGLLRNVWAQKLKGRGYKISVAPTLQGRGAKTDKPITRPFTAPAEERLPDIFRRFETLALDGGRRRKRNELISCHLWALFRMFRPLDWHDGCV</sequence>
<evidence type="ECO:0000313" key="3">
    <source>
        <dbReference type="EMBL" id="CAG9110209.1"/>
    </source>
</evidence>
<dbReference type="AlphaFoldDB" id="A0A1I7SQP8"/>
<evidence type="ECO:0000313" key="2">
    <source>
        <dbReference type="EMBL" id="CAD5222425.1"/>
    </source>
</evidence>
<evidence type="ECO:0000313" key="5">
    <source>
        <dbReference type="Proteomes" id="UP000659654"/>
    </source>
</evidence>
<reference evidence="3" key="2">
    <citation type="submission" date="2020-08" db="EMBL/GenBank/DDBJ databases">
        <authorList>
            <person name="Kikuchi T."/>
        </authorList>
    </citation>
    <scope>NUCLEOTIDE SEQUENCE</scope>
    <source>
        <strain evidence="2">Ka4C1</strain>
    </source>
</reference>
<protein>
    <submittedName>
        <fullName evidence="2">(pine wood nematode) hypothetical protein</fullName>
    </submittedName>
</protein>
<evidence type="ECO:0000313" key="6">
    <source>
        <dbReference type="WBParaSite" id="BXY_1536100.1"/>
    </source>
</evidence>
<evidence type="ECO:0000313" key="4">
    <source>
        <dbReference type="Proteomes" id="UP000095284"/>
    </source>
</evidence>
<feature type="region of interest" description="Disordered" evidence="1">
    <location>
        <begin position="1"/>
        <end position="78"/>
    </location>
</feature>